<comment type="subcellular location">
    <subcellularLocation>
        <location evidence="1">Membrane</location>
    </subcellularLocation>
</comment>
<keyword evidence="3" id="KW-0342">GTP-binding</keyword>
<evidence type="ECO:0000256" key="3">
    <source>
        <dbReference type="ARBA" id="ARBA00023134"/>
    </source>
</evidence>
<dbReference type="InterPro" id="IPR027417">
    <property type="entry name" value="P-loop_NTPase"/>
</dbReference>
<protein>
    <submittedName>
        <fullName evidence="5">Ras-related protein ced-10</fullName>
    </submittedName>
</protein>
<dbReference type="PROSITE" id="PS51420">
    <property type="entry name" value="RHO"/>
    <property type="match status" value="1"/>
</dbReference>
<dbReference type="GO" id="GO:0001667">
    <property type="term" value="P:ameboidal-type cell migration"/>
    <property type="evidence" value="ECO:0007669"/>
    <property type="project" value="UniProtKB-ARBA"/>
</dbReference>
<dbReference type="Gene3D" id="3.40.50.300">
    <property type="entry name" value="P-loop containing nucleotide triphosphate hydrolases"/>
    <property type="match status" value="1"/>
</dbReference>
<feature type="non-terminal residue" evidence="5">
    <location>
        <position position="211"/>
    </location>
</feature>
<accession>A0A087UZ19</accession>
<sequence length="211" mass="24126">MRKRFPPRNLKLTVVGDKRVGKTSLLKTYAHGVFPQGEYVSTVFPYLPDEDYVYSKPINYSGHPVLLAMWDRVYNQKEDDLIRSLQYDQTDIFLLCFSVTDRTSFLNATTLWKPEIQKHCPKSPCILVGLKKDLRCSRAFNRQEVVTKSMGRDMAEKIGAVAYMECSARKKEGVKEIFAVAVQTAMRSPPPKPKKKSGICGSRLLRFIKLL</sequence>
<dbReference type="STRING" id="407821.A0A087UZ19"/>
<dbReference type="EMBL" id="KK122374">
    <property type="protein sequence ID" value="KFM82608.1"/>
    <property type="molecule type" value="Genomic_DNA"/>
</dbReference>
<evidence type="ECO:0000256" key="1">
    <source>
        <dbReference type="ARBA" id="ARBA00004370"/>
    </source>
</evidence>
<reference evidence="5 6" key="1">
    <citation type="submission" date="2013-11" db="EMBL/GenBank/DDBJ databases">
        <title>Genome sequencing of Stegodyphus mimosarum.</title>
        <authorList>
            <person name="Bechsgaard J."/>
        </authorList>
    </citation>
    <scope>NUCLEOTIDE SEQUENCE [LARGE SCALE GENOMIC DNA]</scope>
</reference>
<keyword evidence="6" id="KW-1185">Reference proteome</keyword>
<dbReference type="InterPro" id="IPR003578">
    <property type="entry name" value="Small_GTPase_Rho"/>
</dbReference>
<dbReference type="OrthoDB" id="8830751at2759"/>
<dbReference type="InterPro" id="IPR001806">
    <property type="entry name" value="Small_GTPase"/>
</dbReference>
<dbReference type="SMART" id="SM00173">
    <property type="entry name" value="RAS"/>
    <property type="match status" value="1"/>
</dbReference>
<dbReference type="NCBIfam" id="TIGR00231">
    <property type="entry name" value="small_GTP"/>
    <property type="match status" value="1"/>
</dbReference>
<name>A0A087UZ19_STEMI</name>
<keyword evidence="4" id="KW-0472">Membrane</keyword>
<dbReference type="GO" id="GO:0035099">
    <property type="term" value="P:hemocyte migration"/>
    <property type="evidence" value="ECO:0007669"/>
    <property type="project" value="UniProtKB-ARBA"/>
</dbReference>
<dbReference type="PANTHER" id="PTHR24072">
    <property type="entry name" value="RHO FAMILY GTPASE"/>
    <property type="match status" value="1"/>
</dbReference>
<evidence type="ECO:0000313" key="6">
    <source>
        <dbReference type="Proteomes" id="UP000054359"/>
    </source>
</evidence>
<dbReference type="OMA" id="CKKDLRC"/>
<gene>
    <name evidence="5" type="ORF">X975_07346</name>
</gene>
<dbReference type="PROSITE" id="PS51421">
    <property type="entry name" value="RAS"/>
    <property type="match status" value="1"/>
</dbReference>
<dbReference type="AlphaFoldDB" id="A0A087UZ19"/>
<dbReference type="InterPro" id="IPR005225">
    <property type="entry name" value="Small_GTP-bd"/>
</dbReference>
<dbReference type="GO" id="GO:0007264">
    <property type="term" value="P:small GTPase-mediated signal transduction"/>
    <property type="evidence" value="ECO:0007669"/>
    <property type="project" value="InterPro"/>
</dbReference>
<dbReference type="SUPFAM" id="SSF52540">
    <property type="entry name" value="P-loop containing nucleoside triphosphate hydrolases"/>
    <property type="match status" value="1"/>
</dbReference>
<dbReference type="PROSITE" id="PS51419">
    <property type="entry name" value="RAB"/>
    <property type="match status" value="1"/>
</dbReference>
<dbReference type="SMART" id="SM00174">
    <property type="entry name" value="RHO"/>
    <property type="match status" value="1"/>
</dbReference>
<dbReference type="GO" id="GO:0005525">
    <property type="term" value="F:GTP binding"/>
    <property type="evidence" value="ECO:0007669"/>
    <property type="project" value="UniProtKB-KW"/>
</dbReference>
<dbReference type="Pfam" id="PF00071">
    <property type="entry name" value="Ras"/>
    <property type="match status" value="1"/>
</dbReference>
<keyword evidence="2" id="KW-0547">Nucleotide-binding</keyword>
<dbReference type="GO" id="GO:0035006">
    <property type="term" value="P:melanization defense response"/>
    <property type="evidence" value="ECO:0007669"/>
    <property type="project" value="UniProtKB-ARBA"/>
</dbReference>
<dbReference type="GO" id="GO:0016020">
    <property type="term" value="C:membrane"/>
    <property type="evidence" value="ECO:0007669"/>
    <property type="project" value="UniProtKB-SubCell"/>
</dbReference>
<evidence type="ECO:0000256" key="4">
    <source>
        <dbReference type="ARBA" id="ARBA00023136"/>
    </source>
</evidence>
<dbReference type="Proteomes" id="UP000054359">
    <property type="component" value="Unassembled WGS sequence"/>
</dbReference>
<dbReference type="GO" id="GO:0003924">
    <property type="term" value="F:GTPase activity"/>
    <property type="evidence" value="ECO:0007669"/>
    <property type="project" value="InterPro"/>
</dbReference>
<dbReference type="PRINTS" id="PR00449">
    <property type="entry name" value="RASTRNSFRMNG"/>
</dbReference>
<evidence type="ECO:0000256" key="2">
    <source>
        <dbReference type="ARBA" id="ARBA00022741"/>
    </source>
</evidence>
<dbReference type="SMART" id="SM00175">
    <property type="entry name" value="RAB"/>
    <property type="match status" value="1"/>
</dbReference>
<proteinExistence type="predicted"/>
<dbReference type="GO" id="GO:0022412">
    <property type="term" value="P:cellular process involved in reproduction in multicellular organism"/>
    <property type="evidence" value="ECO:0007669"/>
    <property type="project" value="UniProtKB-ARBA"/>
</dbReference>
<dbReference type="CDD" id="cd00157">
    <property type="entry name" value="Rho"/>
    <property type="match status" value="1"/>
</dbReference>
<dbReference type="FunFam" id="3.40.50.300:FF:002060">
    <property type="entry name" value="Rho family GTPase"/>
    <property type="match status" value="1"/>
</dbReference>
<organism evidence="5 6">
    <name type="scientific">Stegodyphus mimosarum</name>
    <name type="common">African social velvet spider</name>
    <dbReference type="NCBI Taxonomy" id="407821"/>
    <lineage>
        <taxon>Eukaryota</taxon>
        <taxon>Metazoa</taxon>
        <taxon>Ecdysozoa</taxon>
        <taxon>Arthropoda</taxon>
        <taxon>Chelicerata</taxon>
        <taxon>Arachnida</taxon>
        <taxon>Araneae</taxon>
        <taxon>Araneomorphae</taxon>
        <taxon>Entelegynae</taxon>
        <taxon>Eresoidea</taxon>
        <taxon>Eresidae</taxon>
        <taxon>Stegodyphus</taxon>
    </lineage>
</organism>
<evidence type="ECO:0000313" key="5">
    <source>
        <dbReference type="EMBL" id="KFM82608.1"/>
    </source>
</evidence>
<dbReference type="GO" id="GO:0003006">
    <property type="term" value="P:developmental process involved in reproduction"/>
    <property type="evidence" value="ECO:0007669"/>
    <property type="project" value="UniProtKB-ARBA"/>
</dbReference>